<keyword evidence="4 9" id="KW-0418">Kinase</keyword>
<dbReference type="KEGG" id="cut:CUTER_09900"/>
<dbReference type="AlphaFoldDB" id="A0A0G3HJ17"/>
<feature type="domain" description="Carbohydrate kinase FGGY C-terminal" evidence="8">
    <location>
        <begin position="245"/>
        <end position="433"/>
    </location>
</feature>
<gene>
    <name evidence="9" type="ORF">CUTER_09900</name>
</gene>
<dbReference type="GO" id="GO:0019301">
    <property type="term" value="P:rhamnose catabolic process"/>
    <property type="evidence" value="ECO:0007669"/>
    <property type="project" value="InterPro"/>
</dbReference>
<evidence type="ECO:0000313" key="10">
    <source>
        <dbReference type="Proteomes" id="UP000035548"/>
    </source>
</evidence>
<keyword evidence="10" id="KW-1185">Reference proteome</keyword>
<keyword evidence="2 9" id="KW-0808">Transferase</keyword>
<protein>
    <submittedName>
        <fullName evidence="9">Pentulose/hexulose kinase</fullName>
        <ecNumber evidence="9">2.7.1.5</ecNumber>
    </submittedName>
</protein>
<reference evidence="10" key="2">
    <citation type="submission" date="2015-05" db="EMBL/GenBank/DDBJ databases">
        <title>Complete genome sequence of Corynebacterium uterequi DSM 45634, isolated from the uterus of a maiden mare.</title>
        <authorList>
            <person name="Ruckert C."/>
            <person name="Albersmeier A."/>
            <person name="Winkler A."/>
            <person name="Tauch A."/>
        </authorList>
    </citation>
    <scope>NUCLEOTIDE SEQUENCE [LARGE SCALE GENOMIC DNA]</scope>
    <source>
        <strain evidence="10">DSM 45634</strain>
    </source>
</reference>
<dbReference type="STRING" id="1072256.CUTER_09900"/>
<dbReference type="InterPro" id="IPR013449">
    <property type="entry name" value="Rhamnulokinase"/>
</dbReference>
<dbReference type="Pfam" id="PF00370">
    <property type="entry name" value="FGGY_N"/>
    <property type="match status" value="1"/>
</dbReference>
<feature type="domain" description="Carbohydrate kinase FGGY N-terminal" evidence="7">
    <location>
        <begin position="6"/>
        <end position="218"/>
    </location>
</feature>
<dbReference type="GO" id="GO:0008993">
    <property type="term" value="F:rhamnulokinase activity"/>
    <property type="evidence" value="ECO:0007669"/>
    <property type="project" value="UniProtKB-EC"/>
</dbReference>
<dbReference type="SUPFAM" id="SSF53067">
    <property type="entry name" value="Actin-like ATPase domain"/>
    <property type="match status" value="2"/>
</dbReference>
<dbReference type="GO" id="GO:0005524">
    <property type="term" value="F:ATP binding"/>
    <property type="evidence" value="ECO:0007669"/>
    <property type="project" value="UniProtKB-KW"/>
</dbReference>
<name>A0A0G3HJ17_9CORY</name>
<proteinExistence type="inferred from homology"/>
<dbReference type="CDD" id="cd07771">
    <property type="entry name" value="ASKHA_NBD_FGGY_RhaB-like"/>
    <property type="match status" value="1"/>
</dbReference>
<dbReference type="PATRIC" id="fig|1072256.5.peg.1950"/>
<keyword evidence="5" id="KW-0067">ATP-binding</keyword>
<dbReference type="RefSeq" id="WP_047260258.1">
    <property type="nucleotide sequence ID" value="NZ_CP011546.1"/>
</dbReference>
<evidence type="ECO:0000256" key="5">
    <source>
        <dbReference type="ARBA" id="ARBA00022840"/>
    </source>
</evidence>
<dbReference type="EMBL" id="CP011546">
    <property type="protein sequence ID" value="AKK11948.1"/>
    <property type="molecule type" value="Genomic_DNA"/>
</dbReference>
<evidence type="ECO:0000256" key="1">
    <source>
        <dbReference type="ARBA" id="ARBA00009156"/>
    </source>
</evidence>
<evidence type="ECO:0000256" key="3">
    <source>
        <dbReference type="ARBA" id="ARBA00022741"/>
    </source>
</evidence>
<evidence type="ECO:0000259" key="7">
    <source>
        <dbReference type="Pfam" id="PF00370"/>
    </source>
</evidence>
<dbReference type="InterPro" id="IPR018485">
    <property type="entry name" value="FGGY_C"/>
</dbReference>
<dbReference type="InterPro" id="IPR050406">
    <property type="entry name" value="FGGY_Carb_Kinase"/>
</dbReference>
<sequence length="454" mass="47763">MSITSLAIDLGSSSAKAVLGTIDDEGFSFNVIDRFEHSIINRDGQLFWDIDALEEGCRRVIDDARRRLAATGKSLDSVAIDTWGVDYVWVDDSGAALSAPHSYRDPRGQRNAAAYAAKVGAERQWQTTGNQLESILTSVQMLDEKVPAGTAGFLFLPDYLTHRLGGSANAGRGIASTSGLVNASTGTWATDLFDSIGIDSSLAPQLQDEATIAGYDGDLAIIRAGSHDTACAVAALLDAPTGSVFISAGSWSILGMITAAPVLTDAARTAGLSNEACADGRNRLLKNATGLWLTQEARRAWARAGEPYTFAELAELAAHTTSTGAIIDPLDPRLSEPGDMPELIRRLCQEQGDVVPRSPGQVCRIITDSLAASHRTTIADLESVTGTQVHEIRMVGGGIRDHVLCQATADATGVAVVAGPIEASALGNLAVQFSTLGHPLPADAFTTTTYQPQC</sequence>
<accession>A0A0G3HJ17</accession>
<dbReference type="PANTHER" id="PTHR43095">
    <property type="entry name" value="SUGAR KINASE"/>
    <property type="match status" value="1"/>
</dbReference>
<dbReference type="Proteomes" id="UP000035548">
    <property type="component" value="Chromosome"/>
</dbReference>
<keyword evidence="6" id="KW-0684">Rhamnose metabolism</keyword>
<organism evidence="9 10">
    <name type="scientific">Corynebacterium uterequi</name>
    <dbReference type="NCBI Taxonomy" id="1072256"/>
    <lineage>
        <taxon>Bacteria</taxon>
        <taxon>Bacillati</taxon>
        <taxon>Actinomycetota</taxon>
        <taxon>Actinomycetes</taxon>
        <taxon>Mycobacteriales</taxon>
        <taxon>Corynebacteriaceae</taxon>
        <taxon>Corynebacterium</taxon>
    </lineage>
</organism>
<reference evidence="9 10" key="1">
    <citation type="journal article" date="2015" name="Genome Announc.">
        <title>Virulence Factor Genes Detected in the Complete Genome Sequence of Corynebacterium uterequi DSM 45634, Isolated from the Uterus of a Maiden Mare.</title>
        <authorList>
            <person name="Ruckert C."/>
            <person name="Kriete M."/>
            <person name="Jaenicke S."/>
            <person name="Winkler A."/>
            <person name="Tauch A."/>
        </authorList>
    </citation>
    <scope>NUCLEOTIDE SEQUENCE [LARGE SCALE GENOMIC DNA]</scope>
    <source>
        <strain evidence="9 10">DSM 45634</strain>
    </source>
</reference>
<dbReference type="InterPro" id="IPR018484">
    <property type="entry name" value="FGGY_N"/>
</dbReference>
<comment type="similarity">
    <text evidence="1">Belongs to the FGGY kinase family.</text>
</comment>
<evidence type="ECO:0000256" key="2">
    <source>
        <dbReference type="ARBA" id="ARBA00022679"/>
    </source>
</evidence>
<dbReference type="OrthoDB" id="9761504at2"/>
<dbReference type="Pfam" id="PF02782">
    <property type="entry name" value="FGGY_C"/>
    <property type="match status" value="1"/>
</dbReference>
<evidence type="ECO:0000259" key="8">
    <source>
        <dbReference type="Pfam" id="PF02782"/>
    </source>
</evidence>
<dbReference type="EC" id="2.7.1.5" evidence="9"/>
<evidence type="ECO:0000313" key="9">
    <source>
        <dbReference type="EMBL" id="AKK11948.1"/>
    </source>
</evidence>
<dbReference type="Gene3D" id="3.30.420.40">
    <property type="match status" value="2"/>
</dbReference>
<evidence type="ECO:0000256" key="4">
    <source>
        <dbReference type="ARBA" id="ARBA00022777"/>
    </source>
</evidence>
<dbReference type="InterPro" id="IPR043129">
    <property type="entry name" value="ATPase_NBD"/>
</dbReference>
<keyword evidence="3" id="KW-0547">Nucleotide-binding</keyword>
<evidence type="ECO:0000256" key="6">
    <source>
        <dbReference type="ARBA" id="ARBA00023308"/>
    </source>
</evidence>